<dbReference type="NCBIfam" id="NF033518">
    <property type="entry name" value="transpos_IS607"/>
    <property type="match status" value="1"/>
</dbReference>
<dbReference type="SUPFAM" id="SSF46955">
    <property type="entry name" value="Putative DNA-binding domain"/>
    <property type="match status" value="1"/>
</dbReference>
<protein>
    <submittedName>
        <fullName evidence="5">DNA-binding protein, excisionase family</fullName>
    </submittedName>
</protein>
<dbReference type="SMART" id="SM00857">
    <property type="entry name" value="Resolvase"/>
    <property type="match status" value="1"/>
</dbReference>
<dbReference type="PROSITE" id="PS51736">
    <property type="entry name" value="RECOMBINASES_3"/>
    <property type="match status" value="1"/>
</dbReference>
<evidence type="ECO:0000313" key="5">
    <source>
        <dbReference type="EMBL" id="EHP71206.1"/>
    </source>
</evidence>
<dbReference type="AlphaFoldDB" id="H2C0R2"/>
<reference evidence="5 6" key="1">
    <citation type="submission" date="2012-01" db="EMBL/GenBank/DDBJ databases">
        <title>Improved High-Quality Draft sequence of Metallosphaera yellowstonensis MK1.</title>
        <authorList>
            <consortium name="US DOE Joint Genome Institute"/>
            <person name="Lucas S."/>
            <person name="Han J."/>
            <person name="Cheng J.-F."/>
            <person name="Goodwin L."/>
            <person name="Pitluck S."/>
            <person name="Peters L."/>
            <person name="Teshima H."/>
            <person name="Detter J.C."/>
            <person name="Han C."/>
            <person name="Tapia R."/>
            <person name="Land M."/>
            <person name="Hauser L."/>
            <person name="Kyrpides N."/>
            <person name="Kozubal M."/>
            <person name="Macur R.E."/>
            <person name="Jay Z."/>
            <person name="Inskeep W."/>
            <person name="Woyke T."/>
        </authorList>
    </citation>
    <scope>NUCLEOTIDE SEQUENCE [LARGE SCALE GENOMIC DNA]</scope>
    <source>
        <strain evidence="5 6">MK1</strain>
    </source>
</reference>
<dbReference type="Gene3D" id="1.10.1660.10">
    <property type="match status" value="1"/>
</dbReference>
<dbReference type="InterPro" id="IPR006118">
    <property type="entry name" value="Recombinase_CS"/>
</dbReference>
<dbReference type="HOGENOM" id="CLU_082093_0_1_2"/>
<dbReference type="NCBIfam" id="TIGR01764">
    <property type="entry name" value="excise"/>
    <property type="match status" value="1"/>
</dbReference>
<dbReference type="CDD" id="cd03769">
    <property type="entry name" value="SR_IS607_transposase_like"/>
    <property type="match status" value="1"/>
</dbReference>
<proteinExistence type="predicted"/>
<evidence type="ECO:0000259" key="4">
    <source>
        <dbReference type="PROSITE" id="PS51736"/>
    </source>
</evidence>
<dbReference type="eggNOG" id="arCOG03164">
    <property type="taxonomic scope" value="Archaea"/>
</dbReference>
<dbReference type="PANTHER" id="PTHR36172">
    <property type="match status" value="1"/>
</dbReference>
<dbReference type="Pfam" id="PF12728">
    <property type="entry name" value="HTH_17"/>
    <property type="match status" value="1"/>
</dbReference>
<dbReference type="InterPro" id="IPR041657">
    <property type="entry name" value="HTH_17"/>
</dbReference>
<dbReference type="InterPro" id="IPR009061">
    <property type="entry name" value="DNA-bd_dom_put_sf"/>
</dbReference>
<gene>
    <name evidence="5" type="ORF">MetMK1DRAFT_00001330</name>
</gene>
<keyword evidence="1" id="KW-0229">DNA integration</keyword>
<keyword evidence="2 5" id="KW-0238">DNA-binding</keyword>
<dbReference type="InterPro" id="IPR041718">
    <property type="entry name" value="IS607_transposase-like"/>
</dbReference>
<feature type="domain" description="Resolvase/invertase-type recombinase catalytic" evidence="4">
    <location>
        <begin position="63"/>
        <end position="206"/>
    </location>
</feature>
<dbReference type="GO" id="GO:0015074">
    <property type="term" value="P:DNA integration"/>
    <property type="evidence" value="ECO:0007669"/>
    <property type="project" value="UniProtKB-KW"/>
</dbReference>
<dbReference type="InterPro" id="IPR036162">
    <property type="entry name" value="Resolvase-like_N_sf"/>
</dbReference>
<dbReference type="PROSITE" id="PS00397">
    <property type="entry name" value="RECOMBINASES_1"/>
    <property type="match status" value="1"/>
</dbReference>
<dbReference type="Gene3D" id="1.10.287.2170">
    <property type="match status" value="1"/>
</dbReference>
<dbReference type="SUPFAM" id="SSF53041">
    <property type="entry name" value="Resolvase-like"/>
    <property type="match status" value="1"/>
</dbReference>
<sequence>MSTDFVERLLRPKEACQLLSISYSTLLRWIREGKIRVVRTEGGKYRIPYSEIKKYLERREEIRAVIYARVSSADQREDLERQVNYLTNYATAKGYKVVEVIKDVASGLNTQRKGLLRLFKLVEGRSVDIVLITYKDRLTRFGFEYLEEFFSTTGVRIDVVLGEEPEDTKELVEDLISIITSFAGKIYGMRSHKKTVLVQGVKELIGELSGEDSEVKG</sequence>
<evidence type="ECO:0000256" key="2">
    <source>
        <dbReference type="ARBA" id="ARBA00023125"/>
    </source>
</evidence>
<name>H2C0R2_9CREN</name>
<dbReference type="GO" id="GO:0000150">
    <property type="term" value="F:DNA strand exchange activity"/>
    <property type="evidence" value="ECO:0007669"/>
    <property type="project" value="InterPro"/>
</dbReference>
<dbReference type="CDD" id="cd04762">
    <property type="entry name" value="HTH_MerR-trunc"/>
    <property type="match status" value="1"/>
</dbReference>
<dbReference type="InterPro" id="IPR048046">
    <property type="entry name" value="Transpos_IS607"/>
</dbReference>
<organism evidence="5 6">
    <name type="scientific">Metallosphaera yellowstonensis MK1</name>
    <dbReference type="NCBI Taxonomy" id="671065"/>
    <lineage>
        <taxon>Archaea</taxon>
        <taxon>Thermoproteota</taxon>
        <taxon>Thermoprotei</taxon>
        <taxon>Sulfolobales</taxon>
        <taxon>Sulfolobaceae</taxon>
        <taxon>Metallosphaera</taxon>
    </lineage>
</organism>
<dbReference type="PANTHER" id="PTHR36172:SF1">
    <property type="entry name" value="RESOLVASE-RELATED"/>
    <property type="match status" value="1"/>
</dbReference>
<evidence type="ECO:0000256" key="1">
    <source>
        <dbReference type="ARBA" id="ARBA00022908"/>
    </source>
</evidence>
<accession>H2C0R2</accession>
<dbReference type="Gene3D" id="3.40.50.1390">
    <property type="entry name" value="Resolvase, N-terminal catalytic domain"/>
    <property type="match status" value="1"/>
</dbReference>
<dbReference type="InterPro" id="IPR051491">
    <property type="entry name" value="Recombinase/Transposase-rel"/>
</dbReference>
<dbReference type="EMBL" id="JH597757">
    <property type="protein sequence ID" value="EHP71206.1"/>
    <property type="molecule type" value="Genomic_DNA"/>
</dbReference>
<dbReference type="STRING" id="671065.MetMK1DRAFT_00001330"/>
<dbReference type="FunFam" id="3.40.50.1390:FF:000002">
    <property type="entry name" value="ORF1 in transposon ISC1904"/>
    <property type="match status" value="1"/>
</dbReference>
<keyword evidence="6" id="KW-1185">Reference proteome</keyword>
<dbReference type="InterPro" id="IPR010093">
    <property type="entry name" value="SinI_DNA-bd"/>
</dbReference>
<dbReference type="FunFam" id="1.10.1660.10:FF:000012">
    <property type="entry name" value="DNA-binding protein, excisionase family"/>
    <property type="match status" value="1"/>
</dbReference>
<dbReference type="InterPro" id="IPR006119">
    <property type="entry name" value="Resolv_N"/>
</dbReference>
<evidence type="ECO:0000313" key="6">
    <source>
        <dbReference type="Proteomes" id="UP000003980"/>
    </source>
</evidence>
<keyword evidence="3" id="KW-0233">DNA recombination</keyword>
<evidence type="ECO:0000256" key="3">
    <source>
        <dbReference type="ARBA" id="ARBA00023172"/>
    </source>
</evidence>
<dbReference type="Pfam" id="PF00239">
    <property type="entry name" value="Resolvase"/>
    <property type="match status" value="1"/>
</dbReference>
<dbReference type="GO" id="GO:0003677">
    <property type="term" value="F:DNA binding"/>
    <property type="evidence" value="ECO:0007669"/>
    <property type="project" value="UniProtKB-KW"/>
</dbReference>
<dbReference type="Proteomes" id="UP000003980">
    <property type="component" value="Unassembled WGS sequence"/>
</dbReference>